<accession>A0A182IN12</accession>
<dbReference type="AlphaFoldDB" id="A0A182IN12"/>
<evidence type="ECO:0000256" key="1">
    <source>
        <dbReference type="SAM" id="MobiDB-lite"/>
    </source>
</evidence>
<organism evidence="2">
    <name type="scientific">Anopheles atroparvus</name>
    <name type="common">European mosquito</name>
    <dbReference type="NCBI Taxonomy" id="41427"/>
    <lineage>
        <taxon>Eukaryota</taxon>
        <taxon>Metazoa</taxon>
        <taxon>Ecdysozoa</taxon>
        <taxon>Arthropoda</taxon>
        <taxon>Hexapoda</taxon>
        <taxon>Insecta</taxon>
        <taxon>Pterygota</taxon>
        <taxon>Neoptera</taxon>
        <taxon>Endopterygota</taxon>
        <taxon>Diptera</taxon>
        <taxon>Nematocera</taxon>
        <taxon>Culicoidea</taxon>
        <taxon>Culicidae</taxon>
        <taxon>Anophelinae</taxon>
        <taxon>Anopheles</taxon>
    </lineage>
</organism>
<name>A0A182IN12_ANOAO</name>
<evidence type="ECO:0000313" key="2">
    <source>
        <dbReference type="EnsemblMetazoa" id="AATE002202-PA.1"/>
    </source>
</evidence>
<reference evidence="2" key="1">
    <citation type="submission" date="2022-08" db="UniProtKB">
        <authorList>
            <consortium name="EnsemblMetazoa"/>
        </authorList>
    </citation>
    <scope>IDENTIFICATION</scope>
    <source>
        <strain evidence="2">EBRO</strain>
    </source>
</reference>
<feature type="region of interest" description="Disordered" evidence="1">
    <location>
        <begin position="136"/>
        <end position="160"/>
    </location>
</feature>
<dbReference type="VEuPathDB" id="VectorBase:AATE002202"/>
<protein>
    <submittedName>
        <fullName evidence="2">Uncharacterized protein</fullName>
    </submittedName>
</protein>
<feature type="compositionally biased region" description="Basic and acidic residues" evidence="1">
    <location>
        <begin position="148"/>
        <end position="160"/>
    </location>
</feature>
<dbReference type="EnsemblMetazoa" id="AATE002202-RA">
    <property type="protein sequence ID" value="AATE002202-PA.1"/>
    <property type="gene ID" value="AATE002202"/>
</dbReference>
<sequence>MSSVSGSLAVSAAVGTVATADAITAPVAPAFESSSLSSDVPLPDEDLVVAVEEVALLLLLFSFDSVTIGSAAACGGPSERGSFSSSLPGPPAAVASAPTMALAPPLAFVDPCTGVGVLPVVPVPPLVSVAASLFDSASSNTDPGRLSVEQKSEGKKQKIS</sequence>
<proteinExistence type="predicted"/>